<protein>
    <submittedName>
        <fullName evidence="3">Major phosphate-irrepressible acid phosphatase</fullName>
        <ecNumber evidence="3">3.1.3.2</ecNumber>
    </submittedName>
</protein>
<feature type="transmembrane region" description="Helical" evidence="1">
    <location>
        <begin position="20"/>
        <end position="41"/>
    </location>
</feature>
<dbReference type="SUPFAM" id="SSF48317">
    <property type="entry name" value="Acid phosphatase/Vanadium-dependent haloperoxidase"/>
    <property type="match status" value="1"/>
</dbReference>
<dbReference type="InterPro" id="IPR000326">
    <property type="entry name" value="PAP2/HPO"/>
</dbReference>
<dbReference type="PRINTS" id="PR00483">
    <property type="entry name" value="BACPHPHTASE"/>
</dbReference>
<comment type="caution">
    <text evidence="3">The sequence shown here is derived from an EMBL/GenBank/DDBJ whole genome shotgun (WGS) entry which is preliminary data.</text>
</comment>
<dbReference type="AlphaFoldDB" id="M7NMK5"/>
<evidence type="ECO:0000256" key="1">
    <source>
        <dbReference type="SAM" id="Phobius"/>
    </source>
</evidence>
<keyword evidence="1" id="KW-0472">Membrane</keyword>
<dbReference type="OrthoDB" id="9780507at2"/>
<dbReference type="Pfam" id="PF01569">
    <property type="entry name" value="PAP2"/>
    <property type="match status" value="1"/>
</dbReference>
<evidence type="ECO:0000259" key="2">
    <source>
        <dbReference type="SMART" id="SM00014"/>
    </source>
</evidence>
<proteinExistence type="predicted"/>
<dbReference type="EC" id="3.1.3.2" evidence="3"/>
<dbReference type="STRING" id="1279009.ADICEAN_01854"/>
<evidence type="ECO:0000313" key="4">
    <source>
        <dbReference type="Proteomes" id="UP000011910"/>
    </source>
</evidence>
<name>M7NMK5_9BACT</name>
<dbReference type="GO" id="GO:0003993">
    <property type="term" value="F:acid phosphatase activity"/>
    <property type="evidence" value="ECO:0007669"/>
    <property type="project" value="UniProtKB-EC"/>
</dbReference>
<dbReference type="RefSeq" id="WP_009195250.1">
    <property type="nucleotide sequence ID" value="NZ_AODQ01000038.1"/>
</dbReference>
<dbReference type="Proteomes" id="UP000011910">
    <property type="component" value="Unassembled WGS sequence"/>
</dbReference>
<sequence length="327" mass="36696">MEPFFSTPGTPSEQKPQLPIHLAGISFVSVFILLILLLISLSGFAQQLPSASAFGGLVPADDHYSRLRSVSASPLDNALDALAFPEADFRRKAYLNLKTTYVRVPVSRFALQPYPANSSTQTRTELDLLLQLQARRTAQEIALTDSMANVYYDPLLTNTQDPDWTRNQQSLFYIGRGMGAWFAPEQLPLTSRVLQAVLQDATYYIFSLKADYSRPRPYQLEAGLQPLEMPGHAAYPSGHASASYLHAYLLCLVLPEYKELLLQRAWDMAFSREIRGVHYPSDSEAGKKFAQQFVALLMKDKQFQQDLALMKAEIRKVKQAGEIASRK</sequence>
<dbReference type="GO" id="GO:0030288">
    <property type="term" value="C:outer membrane-bounded periplasmic space"/>
    <property type="evidence" value="ECO:0007669"/>
    <property type="project" value="InterPro"/>
</dbReference>
<dbReference type="InterPro" id="IPR036938">
    <property type="entry name" value="PAP2/HPO_sf"/>
</dbReference>
<keyword evidence="1" id="KW-0812">Transmembrane</keyword>
<dbReference type="InterPro" id="IPR001011">
    <property type="entry name" value="Acid_Pase_classA_bac"/>
</dbReference>
<dbReference type="Gene3D" id="1.20.144.10">
    <property type="entry name" value="Phosphatidic acid phosphatase type 2/haloperoxidase"/>
    <property type="match status" value="1"/>
</dbReference>
<gene>
    <name evidence="3" type="primary">phoC</name>
    <name evidence="3" type="ORF">ADICEAN_01854</name>
</gene>
<keyword evidence="4" id="KW-1185">Reference proteome</keyword>
<reference evidence="3 4" key="1">
    <citation type="journal article" date="2013" name="Genome Announc.">
        <title>Draft Genome Sequence of Cesiribacter andamanensis Strain AMV16T, Isolated from a Soil Sample from a Mud Volcano in the Andaman Islands, India.</title>
        <authorList>
            <person name="Shivaji S."/>
            <person name="Ara S."/>
            <person name="Begum Z."/>
            <person name="Srinivas T.N."/>
            <person name="Singh A."/>
            <person name="Kumar Pinnaka A."/>
        </authorList>
    </citation>
    <scope>NUCLEOTIDE SEQUENCE [LARGE SCALE GENOMIC DNA]</scope>
    <source>
        <strain evidence="3 4">AMV16</strain>
    </source>
</reference>
<accession>M7NMK5</accession>
<keyword evidence="3" id="KW-0378">Hydrolase</keyword>
<evidence type="ECO:0000313" key="3">
    <source>
        <dbReference type="EMBL" id="EMR03005.1"/>
    </source>
</evidence>
<dbReference type="eggNOG" id="COG0671">
    <property type="taxonomic scope" value="Bacteria"/>
</dbReference>
<keyword evidence="1" id="KW-1133">Transmembrane helix</keyword>
<dbReference type="SMART" id="SM00014">
    <property type="entry name" value="acidPPc"/>
    <property type="match status" value="1"/>
</dbReference>
<dbReference type="EMBL" id="AODQ01000038">
    <property type="protein sequence ID" value="EMR03005.1"/>
    <property type="molecule type" value="Genomic_DNA"/>
</dbReference>
<feature type="domain" description="Phosphatidic acid phosphatase type 2/haloperoxidase" evidence="2">
    <location>
        <begin position="192"/>
        <end position="298"/>
    </location>
</feature>
<organism evidence="3 4">
    <name type="scientific">Cesiribacter andamanensis AMV16</name>
    <dbReference type="NCBI Taxonomy" id="1279009"/>
    <lineage>
        <taxon>Bacteria</taxon>
        <taxon>Pseudomonadati</taxon>
        <taxon>Bacteroidota</taxon>
        <taxon>Cytophagia</taxon>
        <taxon>Cytophagales</taxon>
        <taxon>Cesiribacteraceae</taxon>
        <taxon>Cesiribacter</taxon>
    </lineage>
</organism>